<dbReference type="AlphaFoldDB" id="A0A0L6VF83"/>
<proteinExistence type="predicted"/>
<protein>
    <submittedName>
        <fullName evidence="1">Uncharacterized protein</fullName>
    </submittedName>
</protein>
<evidence type="ECO:0000313" key="2">
    <source>
        <dbReference type="Proteomes" id="UP000037035"/>
    </source>
</evidence>
<sequence>MKELLANKISQRVEQEKIQDAQNINKKCTYQNDWFTHKDQKSNAIMMPKVHKLIWENVQGNDMKTI</sequence>
<reference evidence="1 2" key="1">
    <citation type="submission" date="2015-08" db="EMBL/GenBank/DDBJ databases">
        <title>Next Generation Sequencing and Analysis of the Genome of Puccinia sorghi L Schw, the Causal Agent of Maize Common Rust.</title>
        <authorList>
            <person name="Rochi L."/>
            <person name="Burguener G."/>
            <person name="Darino M."/>
            <person name="Turjanski A."/>
            <person name="Kreff E."/>
            <person name="Dieguez M.J."/>
            <person name="Sacco F."/>
        </authorList>
    </citation>
    <scope>NUCLEOTIDE SEQUENCE [LARGE SCALE GENOMIC DNA]</scope>
    <source>
        <strain evidence="1 2">RO10H11247</strain>
    </source>
</reference>
<name>A0A0L6VF83_9BASI</name>
<keyword evidence="2" id="KW-1185">Reference proteome</keyword>
<evidence type="ECO:0000313" key="1">
    <source>
        <dbReference type="EMBL" id="KNZ59441.1"/>
    </source>
</evidence>
<dbReference type="EMBL" id="LAVV01006537">
    <property type="protein sequence ID" value="KNZ59441.1"/>
    <property type="molecule type" value="Genomic_DNA"/>
</dbReference>
<organism evidence="1 2">
    <name type="scientific">Puccinia sorghi</name>
    <dbReference type="NCBI Taxonomy" id="27349"/>
    <lineage>
        <taxon>Eukaryota</taxon>
        <taxon>Fungi</taxon>
        <taxon>Dikarya</taxon>
        <taxon>Basidiomycota</taxon>
        <taxon>Pucciniomycotina</taxon>
        <taxon>Pucciniomycetes</taxon>
        <taxon>Pucciniales</taxon>
        <taxon>Pucciniaceae</taxon>
        <taxon>Puccinia</taxon>
    </lineage>
</organism>
<dbReference type="VEuPathDB" id="FungiDB:VP01_172g7"/>
<dbReference type="Proteomes" id="UP000037035">
    <property type="component" value="Unassembled WGS sequence"/>
</dbReference>
<accession>A0A0L6VF83</accession>
<comment type="caution">
    <text evidence="1">The sequence shown here is derived from an EMBL/GenBank/DDBJ whole genome shotgun (WGS) entry which is preliminary data.</text>
</comment>
<gene>
    <name evidence="1" type="ORF">VP01_172g7</name>
</gene>